<dbReference type="RefSeq" id="WP_168237359.1">
    <property type="nucleotide sequence ID" value="NZ_CP050995.1"/>
</dbReference>
<protein>
    <submittedName>
        <fullName evidence="1">Uncharacterized protein</fullName>
    </submittedName>
</protein>
<reference evidence="1 2" key="1">
    <citation type="submission" date="2019-09" db="EMBL/GenBank/DDBJ databases">
        <title>FDA dAtabase for Regulatory Grade micrObial Sequences (FDA-ARGOS): Supporting development and validation of Infectious Disease Dx tests.</title>
        <authorList>
            <person name="Sciortino C."/>
            <person name="Tallon L."/>
            <person name="Sadzewicz L."/>
            <person name="Vavikolanu K."/>
            <person name="Mehta A."/>
            <person name="Aluvathingal J."/>
            <person name="Nadendla S."/>
            <person name="Nandy P."/>
            <person name="Geyer C."/>
            <person name="Yan Y."/>
            <person name="Sichtig H."/>
        </authorList>
    </citation>
    <scope>NUCLEOTIDE SEQUENCE [LARGE SCALE GENOMIC DNA]</scope>
    <source>
        <strain evidence="1 2">FDAARGOS_636</strain>
    </source>
</reference>
<name>A0ABX6KL38_CHRGL</name>
<accession>A0ABX6KL38</accession>
<keyword evidence="2" id="KW-1185">Reference proteome</keyword>
<evidence type="ECO:0000313" key="1">
    <source>
        <dbReference type="EMBL" id="QIY89371.1"/>
    </source>
</evidence>
<evidence type="ECO:0000313" key="2">
    <source>
        <dbReference type="Proteomes" id="UP000501570"/>
    </source>
</evidence>
<gene>
    <name evidence="1" type="ORF">FOB44_01330</name>
</gene>
<organism evidence="1 2">
    <name type="scientific">Chryseobacterium gallinarum</name>
    <dbReference type="NCBI Taxonomy" id="1324352"/>
    <lineage>
        <taxon>Bacteria</taxon>
        <taxon>Pseudomonadati</taxon>
        <taxon>Bacteroidota</taxon>
        <taxon>Flavobacteriia</taxon>
        <taxon>Flavobacteriales</taxon>
        <taxon>Weeksellaceae</taxon>
        <taxon>Chryseobacterium group</taxon>
        <taxon>Chryseobacterium</taxon>
    </lineage>
</organism>
<proteinExistence type="predicted"/>
<dbReference type="EMBL" id="CP050995">
    <property type="protein sequence ID" value="QIY89371.1"/>
    <property type="molecule type" value="Genomic_DNA"/>
</dbReference>
<dbReference type="Proteomes" id="UP000501570">
    <property type="component" value="Chromosome"/>
</dbReference>
<sequence>MKTKTDSLRLTTANPKKLIENLFDKIDHNKIRSWEYDSDELLSHKGAQYIDHFYFKYSIDQKKGILIFDLYSDGNQFAESRAIQLLERMLKEHFGEDSDII</sequence>